<name>A0A9N9KF82_9GLOM</name>
<dbReference type="GO" id="GO:0008270">
    <property type="term" value="F:zinc ion binding"/>
    <property type="evidence" value="ECO:0007669"/>
    <property type="project" value="InterPro"/>
</dbReference>
<feature type="non-terminal residue" evidence="1">
    <location>
        <position position="42"/>
    </location>
</feature>
<keyword evidence="2" id="KW-1185">Reference proteome</keyword>
<feature type="non-terminal residue" evidence="1">
    <location>
        <position position="1"/>
    </location>
</feature>
<dbReference type="SUPFAM" id="SSF57756">
    <property type="entry name" value="Retrovirus zinc finger-like domains"/>
    <property type="match status" value="1"/>
</dbReference>
<gene>
    <name evidence="1" type="ORF">CPELLU_LOCUS20315</name>
</gene>
<dbReference type="AlphaFoldDB" id="A0A9N9KF82"/>
<comment type="caution">
    <text evidence="1">The sequence shown here is derived from an EMBL/GenBank/DDBJ whole genome shotgun (WGS) entry which is preliminary data.</text>
</comment>
<sequence>DVNLNDNNDISEPNITTKDYRKTCRNCGHKGHNRVTCKENIN</sequence>
<reference evidence="1" key="1">
    <citation type="submission" date="2021-06" db="EMBL/GenBank/DDBJ databases">
        <authorList>
            <person name="Kallberg Y."/>
            <person name="Tangrot J."/>
            <person name="Rosling A."/>
        </authorList>
    </citation>
    <scope>NUCLEOTIDE SEQUENCE</scope>
    <source>
        <strain evidence="1">FL966</strain>
    </source>
</reference>
<dbReference type="InterPro" id="IPR036875">
    <property type="entry name" value="Znf_CCHC_sf"/>
</dbReference>
<evidence type="ECO:0000313" key="1">
    <source>
        <dbReference type="EMBL" id="CAG8827578.1"/>
    </source>
</evidence>
<dbReference type="GO" id="GO:0003676">
    <property type="term" value="F:nucleic acid binding"/>
    <property type="evidence" value="ECO:0007669"/>
    <property type="project" value="InterPro"/>
</dbReference>
<accession>A0A9N9KF82</accession>
<organism evidence="1 2">
    <name type="scientific">Cetraspora pellucida</name>
    <dbReference type="NCBI Taxonomy" id="1433469"/>
    <lineage>
        <taxon>Eukaryota</taxon>
        <taxon>Fungi</taxon>
        <taxon>Fungi incertae sedis</taxon>
        <taxon>Mucoromycota</taxon>
        <taxon>Glomeromycotina</taxon>
        <taxon>Glomeromycetes</taxon>
        <taxon>Diversisporales</taxon>
        <taxon>Gigasporaceae</taxon>
        <taxon>Cetraspora</taxon>
    </lineage>
</organism>
<evidence type="ECO:0000313" key="2">
    <source>
        <dbReference type="Proteomes" id="UP000789759"/>
    </source>
</evidence>
<protein>
    <submittedName>
        <fullName evidence="1">3218_t:CDS:1</fullName>
    </submittedName>
</protein>
<dbReference type="Proteomes" id="UP000789759">
    <property type="component" value="Unassembled WGS sequence"/>
</dbReference>
<dbReference type="EMBL" id="CAJVQA010059234">
    <property type="protein sequence ID" value="CAG8827578.1"/>
    <property type="molecule type" value="Genomic_DNA"/>
</dbReference>
<proteinExistence type="predicted"/>